<evidence type="ECO:0000313" key="2">
    <source>
        <dbReference type="EMBL" id="KAJ8894962.1"/>
    </source>
</evidence>
<protein>
    <submittedName>
        <fullName evidence="2">Uncharacterized protein</fullName>
    </submittedName>
</protein>
<evidence type="ECO:0000256" key="1">
    <source>
        <dbReference type="SAM" id="MobiDB-lite"/>
    </source>
</evidence>
<name>A0ABQ9IE73_9NEOP</name>
<sequence length="289" mass="32674">MCVCVWTDKKAWYPTRRVLPYLLLSCSTGGRQKNILGVTDRWLKRAGWEAGRKKGREARPRDEESFMNKQKREAGWIYGRRRRLHPVFPEQLRGPRRRHTGWLPPDWGDKGEIGARALCPITPTRKALNCHAVFSSSQLSFRQSPGRSSSISLGRGDYLGNVVHPTTRLRDLLTWRPEITARSQRIESVRGITAVGAAKGERLACSPPTKANRARSPAGSPDLRKWESCRTIPLVGGGVFFVGDLPSSETDLLTNSQCYTRTEDLPRRRYRGENPRPSDYMSAALPLSY</sequence>
<accession>A0ABQ9IE73</accession>
<dbReference type="Proteomes" id="UP001159363">
    <property type="component" value="Chromosome 1"/>
</dbReference>
<organism evidence="2 3">
    <name type="scientific">Dryococelus australis</name>
    <dbReference type="NCBI Taxonomy" id="614101"/>
    <lineage>
        <taxon>Eukaryota</taxon>
        <taxon>Metazoa</taxon>
        <taxon>Ecdysozoa</taxon>
        <taxon>Arthropoda</taxon>
        <taxon>Hexapoda</taxon>
        <taxon>Insecta</taxon>
        <taxon>Pterygota</taxon>
        <taxon>Neoptera</taxon>
        <taxon>Polyneoptera</taxon>
        <taxon>Phasmatodea</taxon>
        <taxon>Verophasmatodea</taxon>
        <taxon>Anareolatae</taxon>
        <taxon>Phasmatidae</taxon>
        <taxon>Eurycanthinae</taxon>
        <taxon>Dryococelus</taxon>
    </lineage>
</organism>
<keyword evidence="3" id="KW-1185">Reference proteome</keyword>
<gene>
    <name evidence="2" type="ORF">PR048_000270</name>
</gene>
<feature type="region of interest" description="Disordered" evidence="1">
    <location>
        <begin position="264"/>
        <end position="289"/>
    </location>
</feature>
<comment type="caution">
    <text evidence="2">The sequence shown here is derived from an EMBL/GenBank/DDBJ whole genome shotgun (WGS) entry which is preliminary data.</text>
</comment>
<reference evidence="2 3" key="1">
    <citation type="submission" date="2023-02" db="EMBL/GenBank/DDBJ databases">
        <title>LHISI_Scaffold_Assembly.</title>
        <authorList>
            <person name="Stuart O.P."/>
            <person name="Cleave R."/>
            <person name="Magrath M.J.L."/>
            <person name="Mikheyev A.S."/>
        </authorList>
    </citation>
    <scope>NUCLEOTIDE SEQUENCE [LARGE SCALE GENOMIC DNA]</scope>
    <source>
        <strain evidence="2">Daus_M_001</strain>
        <tissue evidence="2">Leg muscle</tissue>
    </source>
</reference>
<proteinExistence type="predicted"/>
<evidence type="ECO:0000313" key="3">
    <source>
        <dbReference type="Proteomes" id="UP001159363"/>
    </source>
</evidence>
<feature type="compositionally biased region" description="Basic and acidic residues" evidence="1">
    <location>
        <begin position="264"/>
        <end position="276"/>
    </location>
</feature>
<dbReference type="EMBL" id="JARBHB010000001">
    <property type="protein sequence ID" value="KAJ8894962.1"/>
    <property type="molecule type" value="Genomic_DNA"/>
</dbReference>